<evidence type="ECO:0000256" key="2">
    <source>
        <dbReference type="ARBA" id="ARBA00004481"/>
    </source>
</evidence>
<sequence length="137" mass="14436">MKMTSTPPPYKPGAYDTGGQFGTQFNSNIPPPPPPPPGFVATAGPTVPGGHFVVTQQPLIKQKIPTSMVCPHCNTNIVTACKAKVGVGTYVVCGILAAVGCWLGCCLIPFCIDDCKDVVHDCPSCHRTLHVNKFLDG</sequence>
<evidence type="ECO:0000256" key="5">
    <source>
        <dbReference type="ARBA" id="ARBA00022723"/>
    </source>
</evidence>
<evidence type="ECO:0000313" key="10">
    <source>
        <dbReference type="Proteomes" id="UP001642483"/>
    </source>
</evidence>
<gene>
    <name evidence="9" type="ORF">CVLEPA_LOCUS28953</name>
</gene>
<evidence type="ECO:0000256" key="4">
    <source>
        <dbReference type="ARBA" id="ARBA00005975"/>
    </source>
</evidence>
<dbReference type="InterPro" id="IPR006629">
    <property type="entry name" value="LITAF"/>
</dbReference>
<protein>
    <recommendedName>
        <fullName evidence="8">LITAF domain-containing protein</fullName>
    </recommendedName>
</protein>
<keyword evidence="10" id="KW-1185">Reference proteome</keyword>
<evidence type="ECO:0000256" key="7">
    <source>
        <dbReference type="ARBA" id="ARBA00023136"/>
    </source>
</evidence>
<dbReference type="SMART" id="SM00714">
    <property type="entry name" value="LITAF"/>
    <property type="match status" value="1"/>
</dbReference>
<dbReference type="EMBL" id="CAWYQH010000152">
    <property type="protein sequence ID" value="CAK8695725.1"/>
    <property type="molecule type" value="Genomic_DNA"/>
</dbReference>
<keyword evidence="6" id="KW-0862">Zinc</keyword>
<name>A0ABP0GVY5_CLALP</name>
<keyword evidence="5" id="KW-0479">Metal-binding</keyword>
<comment type="similarity">
    <text evidence="4">Belongs to the CDIP1/LITAF family.</text>
</comment>
<reference evidence="9 10" key="1">
    <citation type="submission" date="2024-02" db="EMBL/GenBank/DDBJ databases">
        <authorList>
            <person name="Daric V."/>
            <person name="Darras S."/>
        </authorList>
    </citation>
    <scope>NUCLEOTIDE SEQUENCE [LARGE SCALE GENOMIC DNA]</scope>
</reference>
<dbReference type="PANTHER" id="PTHR23292:SF6">
    <property type="entry name" value="FI16602P1-RELATED"/>
    <property type="match status" value="1"/>
</dbReference>
<keyword evidence="7" id="KW-0472">Membrane</keyword>
<dbReference type="Pfam" id="PF10601">
    <property type="entry name" value="zf-LITAF-like"/>
    <property type="match status" value="1"/>
</dbReference>
<feature type="domain" description="LITAF" evidence="8">
    <location>
        <begin position="50"/>
        <end position="134"/>
    </location>
</feature>
<evidence type="ECO:0000256" key="3">
    <source>
        <dbReference type="ARBA" id="ARBA00004630"/>
    </source>
</evidence>
<evidence type="ECO:0000313" key="9">
    <source>
        <dbReference type="EMBL" id="CAK8695725.1"/>
    </source>
</evidence>
<evidence type="ECO:0000256" key="6">
    <source>
        <dbReference type="ARBA" id="ARBA00022833"/>
    </source>
</evidence>
<dbReference type="PROSITE" id="PS51837">
    <property type="entry name" value="LITAF"/>
    <property type="match status" value="1"/>
</dbReference>
<dbReference type="Proteomes" id="UP001642483">
    <property type="component" value="Unassembled WGS sequence"/>
</dbReference>
<organism evidence="9 10">
    <name type="scientific">Clavelina lepadiformis</name>
    <name type="common">Light-bulb sea squirt</name>
    <name type="synonym">Ascidia lepadiformis</name>
    <dbReference type="NCBI Taxonomy" id="159417"/>
    <lineage>
        <taxon>Eukaryota</taxon>
        <taxon>Metazoa</taxon>
        <taxon>Chordata</taxon>
        <taxon>Tunicata</taxon>
        <taxon>Ascidiacea</taxon>
        <taxon>Aplousobranchia</taxon>
        <taxon>Clavelinidae</taxon>
        <taxon>Clavelina</taxon>
    </lineage>
</organism>
<accession>A0ABP0GVY5</accession>
<dbReference type="PANTHER" id="PTHR23292">
    <property type="entry name" value="LIPOPOLYSACCHARIDE-INDUCED TUMOR NECROSIS FACTOR-ALPHA FACTOR"/>
    <property type="match status" value="1"/>
</dbReference>
<proteinExistence type="inferred from homology"/>
<dbReference type="InterPro" id="IPR037519">
    <property type="entry name" value="LITAF_fam"/>
</dbReference>
<evidence type="ECO:0000259" key="8">
    <source>
        <dbReference type="PROSITE" id="PS51837"/>
    </source>
</evidence>
<evidence type="ECO:0000256" key="1">
    <source>
        <dbReference type="ARBA" id="ARBA00004414"/>
    </source>
</evidence>
<comment type="subcellular location">
    <subcellularLocation>
        <location evidence="2">Endosome membrane</location>
        <topology evidence="2">Peripheral membrane protein</topology>
    </subcellularLocation>
    <subcellularLocation>
        <location evidence="1">Late endosome membrane</location>
    </subcellularLocation>
    <subcellularLocation>
        <location evidence="3">Lysosome membrane</location>
        <topology evidence="3">Peripheral membrane protein</topology>
        <orientation evidence="3">Cytoplasmic side</orientation>
    </subcellularLocation>
</comment>
<comment type="caution">
    <text evidence="9">The sequence shown here is derived from an EMBL/GenBank/DDBJ whole genome shotgun (WGS) entry which is preliminary data.</text>
</comment>